<evidence type="ECO:0000313" key="2">
    <source>
        <dbReference type="Proteomes" id="UP000036261"/>
    </source>
</evidence>
<proteinExistence type="predicted"/>
<reference evidence="1 2" key="1">
    <citation type="journal article" date="2013" name="Int. J. Syst. Evol. Microbiol.">
        <title>Chryseobacterium angstadtii sp. nov., isolated from a newt tank.</title>
        <authorList>
            <person name="Kirk K.E."/>
            <person name="Hoffman J.A."/>
            <person name="Smith K.A."/>
            <person name="Strahan B.L."/>
            <person name="Failor K.C."/>
            <person name="Krebs J.E."/>
            <person name="Gale A.N."/>
            <person name="Do T.D."/>
            <person name="Sontag T.C."/>
            <person name="Batties A.M."/>
            <person name="Mistiszyn K."/>
            <person name="Newman J.D."/>
        </authorList>
    </citation>
    <scope>NUCLEOTIDE SEQUENCE [LARGE SCALE GENOMIC DNA]</scope>
    <source>
        <strain evidence="1 2">KM</strain>
    </source>
</reference>
<dbReference type="PATRIC" id="fig|558151.6.peg.1217"/>
<keyword evidence="2" id="KW-1185">Reference proteome</keyword>
<evidence type="ECO:0008006" key="3">
    <source>
        <dbReference type="Google" id="ProtNLM"/>
    </source>
</evidence>
<dbReference type="EMBL" id="LFND01000002">
    <property type="protein sequence ID" value="KMQ65412.1"/>
    <property type="molecule type" value="Genomic_DNA"/>
</dbReference>
<dbReference type="AlphaFoldDB" id="A0A0J7IH36"/>
<protein>
    <recommendedName>
        <fullName evidence="3">Lipoprotein</fullName>
    </recommendedName>
</protein>
<organism evidence="1 2">
    <name type="scientific">Chryseobacterium angstadtii</name>
    <dbReference type="NCBI Taxonomy" id="558151"/>
    <lineage>
        <taxon>Bacteria</taxon>
        <taxon>Pseudomonadati</taxon>
        <taxon>Bacteroidota</taxon>
        <taxon>Flavobacteriia</taxon>
        <taxon>Flavobacteriales</taxon>
        <taxon>Weeksellaceae</taxon>
        <taxon>Chryseobacterium group</taxon>
        <taxon>Chryseobacterium</taxon>
    </lineage>
</organism>
<sequence length="306" mass="35102">MKFPTIFAGVAILILSGCQKHQQKEKKVASNPLIEEFDFTKDVVFDTLNVPQHLRKTVKDISALNVYETAYGGKGSEGNPPNFKNFRKLYDAASEQELFALTDNKNSVVAVYAVIGLLERKGKYDVSGFQKMLHRKGKIHIQNGCIIGEDHPAEPVYWNYYYTLKPEKLKSDVNLKQLDSMLLFMPDASELILATALRNRTYSDGLKQQIVRLAFDNHRLPALLYLDSWHKKEYAGPLQKEFIKLIENDSIGESRKRDYVSMLLSFNNTGNKKIILNYLKKDSLWRNEPQIMSQLENNGISAEDYR</sequence>
<name>A0A0J7IH36_9FLAO</name>
<dbReference type="PROSITE" id="PS51257">
    <property type="entry name" value="PROKAR_LIPOPROTEIN"/>
    <property type="match status" value="1"/>
</dbReference>
<evidence type="ECO:0000313" key="1">
    <source>
        <dbReference type="EMBL" id="KMQ65412.1"/>
    </source>
</evidence>
<dbReference type="STRING" id="558151.ACM46_05815"/>
<dbReference type="OrthoDB" id="1238244at2"/>
<gene>
    <name evidence="1" type="ORF">ACM46_05815</name>
</gene>
<dbReference type="Proteomes" id="UP000036261">
    <property type="component" value="Unassembled WGS sequence"/>
</dbReference>
<accession>A0A0J7IH36</accession>
<comment type="caution">
    <text evidence="1">The sequence shown here is derived from an EMBL/GenBank/DDBJ whole genome shotgun (WGS) entry which is preliminary data.</text>
</comment>
<dbReference type="RefSeq" id="WP_048505703.1">
    <property type="nucleotide sequence ID" value="NZ_LFND01000002.1"/>
</dbReference>